<dbReference type="OrthoDB" id="26387at2759"/>
<dbReference type="EMBL" id="JWZT01004259">
    <property type="protein sequence ID" value="KII64459.1"/>
    <property type="molecule type" value="Genomic_DNA"/>
</dbReference>
<comment type="caution">
    <text evidence="1">The sequence shown here is derived from an EMBL/GenBank/DDBJ whole genome shotgun (WGS) entry which is preliminary data.</text>
</comment>
<dbReference type="Proteomes" id="UP000031668">
    <property type="component" value="Unassembled WGS sequence"/>
</dbReference>
<organism evidence="1 2">
    <name type="scientific">Thelohanellus kitauei</name>
    <name type="common">Myxosporean</name>
    <dbReference type="NCBI Taxonomy" id="669202"/>
    <lineage>
        <taxon>Eukaryota</taxon>
        <taxon>Metazoa</taxon>
        <taxon>Cnidaria</taxon>
        <taxon>Myxozoa</taxon>
        <taxon>Myxosporea</taxon>
        <taxon>Bivalvulida</taxon>
        <taxon>Platysporina</taxon>
        <taxon>Myxobolidae</taxon>
        <taxon>Thelohanellus</taxon>
    </lineage>
</organism>
<sequence length="236" mass="26553">MVARSAMMEEVKNRINEIIIDGLLETSNATRIDPENIYSENILVRTDLNLMLGDHVNHILAIFKHVQMFGIEPIGSIGALIVSSAIQTAFANIVLNILNIRDTNIPSHCQMLFHKCNSTCSEHLKIDILGRSLPAGFISKFRHIVQYLCELLEGLCNDDYEVLDNKIERILEAYLRLHGPNIKSNATRSTKINIQNAKIDSNAHKSCLIMFDNTAASCFGFPGDNKSHLELFQKKF</sequence>
<proteinExistence type="predicted"/>
<dbReference type="AlphaFoldDB" id="A0A0C2IGK9"/>
<evidence type="ECO:0000313" key="2">
    <source>
        <dbReference type="Proteomes" id="UP000031668"/>
    </source>
</evidence>
<gene>
    <name evidence="1" type="ORF">RF11_03865</name>
</gene>
<name>A0A0C2IGK9_THEKT</name>
<protein>
    <submittedName>
        <fullName evidence="1">Uncharacterized protein</fullName>
    </submittedName>
</protein>
<reference evidence="1 2" key="1">
    <citation type="journal article" date="2014" name="Genome Biol. Evol.">
        <title>The genome of the myxosporean Thelohanellus kitauei shows adaptations to nutrient acquisition within its fish host.</title>
        <authorList>
            <person name="Yang Y."/>
            <person name="Xiong J."/>
            <person name="Zhou Z."/>
            <person name="Huo F."/>
            <person name="Miao W."/>
            <person name="Ran C."/>
            <person name="Liu Y."/>
            <person name="Zhang J."/>
            <person name="Feng J."/>
            <person name="Wang M."/>
            <person name="Wang M."/>
            <person name="Wang L."/>
            <person name="Yao B."/>
        </authorList>
    </citation>
    <scope>NUCLEOTIDE SEQUENCE [LARGE SCALE GENOMIC DNA]</scope>
    <source>
        <strain evidence="1">Wuqing</strain>
    </source>
</reference>
<evidence type="ECO:0000313" key="1">
    <source>
        <dbReference type="EMBL" id="KII64459.1"/>
    </source>
</evidence>
<accession>A0A0C2IGK9</accession>
<keyword evidence="2" id="KW-1185">Reference proteome</keyword>